<name>A0ABV2JY01_9GAMM</name>
<reference evidence="2 3" key="1">
    <citation type="submission" date="2024-06" db="EMBL/GenBank/DDBJ databases">
        <title>Sorghum-associated microbial communities from plants grown in Nebraska, USA.</title>
        <authorList>
            <person name="Schachtman D."/>
        </authorList>
    </citation>
    <scope>NUCLEOTIDE SEQUENCE [LARGE SCALE GENOMIC DNA]</scope>
    <source>
        <strain evidence="2 3">1073</strain>
    </source>
</reference>
<organism evidence="2 3">
    <name type="scientific">Dyella japonica</name>
    <dbReference type="NCBI Taxonomy" id="231455"/>
    <lineage>
        <taxon>Bacteria</taxon>
        <taxon>Pseudomonadati</taxon>
        <taxon>Pseudomonadota</taxon>
        <taxon>Gammaproteobacteria</taxon>
        <taxon>Lysobacterales</taxon>
        <taxon>Rhodanobacteraceae</taxon>
        <taxon>Dyella</taxon>
    </lineage>
</organism>
<dbReference type="Pfam" id="PF13723">
    <property type="entry name" value="Ketoacyl-synt_2"/>
    <property type="match status" value="1"/>
</dbReference>
<evidence type="ECO:0000259" key="1">
    <source>
        <dbReference type="Pfam" id="PF13723"/>
    </source>
</evidence>
<comment type="caution">
    <text evidence="2">The sequence shown here is derived from an EMBL/GenBank/DDBJ whole genome shotgun (WGS) entry which is preliminary data.</text>
</comment>
<dbReference type="InterPro" id="IPR014030">
    <property type="entry name" value="Ketoacyl_synth_N"/>
</dbReference>
<accession>A0ABV2JY01</accession>
<gene>
    <name evidence="2" type="ORF">ABIC75_003437</name>
</gene>
<evidence type="ECO:0000313" key="2">
    <source>
        <dbReference type="EMBL" id="MET3653700.1"/>
    </source>
</evidence>
<dbReference type="Proteomes" id="UP001549184">
    <property type="component" value="Unassembled WGS sequence"/>
</dbReference>
<dbReference type="Gene3D" id="3.40.47.10">
    <property type="match status" value="1"/>
</dbReference>
<protein>
    <recommendedName>
        <fullName evidence="1">Beta-ketoacyl synthase-like N-terminal domain-containing protein</fullName>
    </recommendedName>
</protein>
<dbReference type="EMBL" id="JBEPMU010000005">
    <property type="protein sequence ID" value="MET3653700.1"/>
    <property type="molecule type" value="Genomic_DNA"/>
</dbReference>
<feature type="domain" description="Beta-ketoacyl synthase-like N-terminal" evidence="1">
    <location>
        <begin position="35"/>
        <end position="172"/>
    </location>
</feature>
<proteinExistence type="predicted"/>
<dbReference type="RefSeq" id="WP_354015085.1">
    <property type="nucleotide sequence ID" value="NZ_JBEPMU010000005.1"/>
</dbReference>
<sequence length="265" mass="27134">MSRLQIHVEGIGLWSPALGDFAALQAQLSGASVEAPAARPPAITLPPNERRRAPESVLLAVEVAGQAVAMSGYAASELPCVFSSTFGDQLISDYMCATLASAPTELSPTRFHNSVHNAPAGYWTIATGCHATSSAISAGRATLGAGLLEAATLSVTEQRPVLLVCSDIAGTGPVGDMSGTRSSFGFALVLSPFATPRTLASLGIDLAIHAQEALRPAPATGAWYESNPIAASAWPLMQNLAKGEGACTLAAAETLALRVALETPV</sequence>
<dbReference type="SUPFAM" id="SSF53901">
    <property type="entry name" value="Thiolase-like"/>
    <property type="match status" value="1"/>
</dbReference>
<dbReference type="InterPro" id="IPR016039">
    <property type="entry name" value="Thiolase-like"/>
</dbReference>
<evidence type="ECO:0000313" key="3">
    <source>
        <dbReference type="Proteomes" id="UP001549184"/>
    </source>
</evidence>
<keyword evidence="3" id="KW-1185">Reference proteome</keyword>